<evidence type="ECO:0000256" key="3">
    <source>
        <dbReference type="ARBA" id="ARBA00022837"/>
    </source>
</evidence>
<keyword evidence="5" id="KW-1185">Reference proteome</keyword>
<sequence length="320" mass="36382">MNWQNGHMKEDSMVKFSKRQVNGLEVLSGENNDIRFEMVPALGGKLTSVFNKKLQKEFLWHNRGLALAENSAGDDYDSNFWGGIDELLPNDIPEIVDGIDYPDHGELWTTRLEYTLADDHVSVFGQLPKSNLFYAKTVSLLEGSGIKLEYQIVNRAERRRHFLWKLHAALHIEPGDRLESPAIKARVVYPQSSRFGNQDEFNWPMIEGMDAALVPAKDNTMDFFYLYDLPESHMSLVSDEGNHRFTYRYDGAIFPYQWYFASYGQFRNHYTAILEPASAMPVSVNEAAALGQCSVLEPGEALHTVVTIHAGATNEINKRK</sequence>
<comment type="caution">
    <text evidence="4">The sequence shown here is derived from an EMBL/GenBank/DDBJ whole genome shotgun (WGS) entry which is preliminary data.</text>
</comment>
<proteinExistence type="predicted"/>
<dbReference type="SUPFAM" id="SSF74650">
    <property type="entry name" value="Galactose mutarotase-like"/>
    <property type="match status" value="1"/>
</dbReference>
<dbReference type="EMBL" id="BMIK01000001">
    <property type="protein sequence ID" value="GGC15118.1"/>
    <property type="molecule type" value="Genomic_DNA"/>
</dbReference>
<dbReference type="InterPro" id="IPR014718">
    <property type="entry name" value="GH-type_carb-bd"/>
</dbReference>
<comment type="subunit">
    <text evidence="2">Monomer.</text>
</comment>
<dbReference type="Proteomes" id="UP000597338">
    <property type="component" value="Unassembled WGS sequence"/>
</dbReference>
<reference evidence="5" key="1">
    <citation type="journal article" date="2019" name="Int. J. Syst. Evol. Microbiol.">
        <title>The Global Catalogue of Microorganisms (GCM) 10K type strain sequencing project: providing services to taxonomists for standard genome sequencing and annotation.</title>
        <authorList>
            <consortium name="The Broad Institute Genomics Platform"/>
            <consortium name="The Broad Institute Genome Sequencing Center for Infectious Disease"/>
            <person name="Wu L."/>
            <person name="Ma J."/>
        </authorList>
    </citation>
    <scope>NUCLEOTIDE SEQUENCE [LARGE SCALE GENOMIC DNA]</scope>
    <source>
        <strain evidence="5">CGMCC 1.15342</strain>
    </source>
</reference>
<evidence type="ECO:0000256" key="2">
    <source>
        <dbReference type="ARBA" id="ARBA00011245"/>
    </source>
</evidence>
<evidence type="ECO:0000313" key="4">
    <source>
        <dbReference type="EMBL" id="GGC15118.1"/>
    </source>
</evidence>
<comment type="cofactor">
    <cofactor evidence="1">
        <name>Ca(2+)</name>
        <dbReference type="ChEBI" id="CHEBI:29108"/>
    </cofactor>
</comment>
<protein>
    <recommendedName>
        <fullName evidence="6">Galactose mutarotase</fullName>
    </recommendedName>
</protein>
<evidence type="ECO:0000313" key="5">
    <source>
        <dbReference type="Proteomes" id="UP000597338"/>
    </source>
</evidence>
<evidence type="ECO:0000256" key="1">
    <source>
        <dbReference type="ARBA" id="ARBA00001913"/>
    </source>
</evidence>
<dbReference type="InterPro" id="IPR011013">
    <property type="entry name" value="Gal_mutarotase_sf_dom"/>
</dbReference>
<keyword evidence="3" id="KW-0106">Calcium</keyword>
<name>A0ABQ1L1N8_9SPHI</name>
<gene>
    <name evidence="4" type="ORF">GCM10011386_03640</name>
</gene>
<evidence type="ECO:0008006" key="6">
    <source>
        <dbReference type="Google" id="ProtNLM"/>
    </source>
</evidence>
<dbReference type="Gene3D" id="2.70.98.10">
    <property type="match status" value="1"/>
</dbReference>
<organism evidence="4 5">
    <name type="scientific">Parapedobacter defluvii</name>
    <dbReference type="NCBI Taxonomy" id="2045106"/>
    <lineage>
        <taxon>Bacteria</taxon>
        <taxon>Pseudomonadati</taxon>
        <taxon>Bacteroidota</taxon>
        <taxon>Sphingobacteriia</taxon>
        <taxon>Sphingobacteriales</taxon>
        <taxon>Sphingobacteriaceae</taxon>
        <taxon>Parapedobacter</taxon>
    </lineage>
</organism>
<accession>A0ABQ1L1N8</accession>